<evidence type="ECO:0000313" key="1">
    <source>
        <dbReference type="EMBL" id="PII32639.1"/>
    </source>
</evidence>
<dbReference type="Pfam" id="PF05135">
    <property type="entry name" value="Phage_connect_1"/>
    <property type="match status" value="1"/>
</dbReference>
<dbReference type="InterPro" id="IPR021146">
    <property type="entry name" value="Phage_gp6-like_head-tail"/>
</dbReference>
<dbReference type="CDD" id="cd08054">
    <property type="entry name" value="gp6"/>
    <property type="match status" value="1"/>
</dbReference>
<sequence length="107" mass="11525">MQRIDLARAKLHLRVDGDEEDALIEGWIAAAYLAIEGKIFAKLYEDQAEIPEGAVGVVIDEAIHSAAQLIIGHLYANREAVAPGQAAEIPMGADWLLLPYINTAGGF</sequence>
<reference evidence="1" key="1">
    <citation type="submission" date="2017-10" db="EMBL/GenBank/DDBJ databases">
        <title>Chryseobacterium sp. B5 is a hydrocarbonoclastic and plant growth promoting bacterium.</title>
        <authorList>
            <person name="Thijs S."/>
            <person name="Gkorezis P."/>
            <person name="Van Hamme J."/>
        </authorList>
    </citation>
    <scope>NUCLEOTIDE SEQUENCE</scope>
    <source>
        <strain evidence="1">B5</strain>
    </source>
</reference>
<dbReference type="EMBL" id="PEKC01000165">
    <property type="protein sequence ID" value="PII32639.1"/>
    <property type="molecule type" value="Genomic_DNA"/>
</dbReference>
<dbReference type="AlphaFoldDB" id="A0A2G7SYD7"/>
<dbReference type="Gene3D" id="1.10.3230.30">
    <property type="entry name" value="Phage gp6-like head-tail connector protein"/>
    <property type="match status" value="1"/>
</dbReference>
<accession>A0A2G7SYD7</accession>
<evidence type="ECO:0008006" key="2">
    <source>
        <dbReference type="Google" id="ProtNLM"/>
    </source>
</evidence>
<proteinExistence type="predicted"/>
<dbReference type="InterPro" id="IPR006450">
    <property type="entry name" value="Phage_HK97_gp6-like"/>
</dbReference>
<dbReference type="NCBIfam" id="TIGR01560">
    <property type="entry name" value="put_DNA_pack"/>
    <property type="match status" value="1"/>
</dbReference>
<name>A0A2G7SYD7_9FLAO</name>
<gene>
    <name evidence="1" type="ORF">CTI11_25440</name>
</gene>
<protein>
    <recommendedName>
        <fullName evidence="2">Phage gp6-like head-tail connector protein</fullName>
    </recommendedName>
</protein>
<organism evidence="1">
    <name type="scientific">Chryseobacterium sp. B5</name>
    <dbReference type="NCBI Taxonomy" id="2050562"/>
    <lineage>
        <taxon>Bacteria</taxon>
        <taxon>Pseudomonadati</taxon>
        <taxon>Bacteroidota</taxon>
        <taxon>Flavobacteriia</taxon>
        <taxon>Flavobacteriales</taxon>
        <taxon>Weeksellaceae</taxon>
        <taxon>Chryseobacterium group</taxon>
        <taxon>Chryseobacterium</taxon>
    </lineage>
</organism>
<comment type="caution">
    <text evidence="1">The sequence shown here is derived from an EMBL/GenBank/DDBJ whole genome shotgun (WGS) entry which is preliminary data.</text>
</comment>